<dbReference type="AlphaFoldDB" id="A0A9X2EG40"/>
<proteinExistence type="predicted"/>
<dbReference type="Proteomes" id="UP001155128">
    <property type="component" value="Unassembled WGS sequence"/>
</dbReference>
<reference evidence="1" key="1">
    <citation type="submission" date="2022-06" db="EMBL/GenBank/DDBJ databases">
        <title>Sphingomicrobium sedimins sp. nov., a marine bacterium isolated from tidal flat.</title>
        <authorList>
            <person name="Kim C.-H."/>
            <person name="Yoo Y."/>
            <person name="Kim J.-J."/>
        </authorList>
    </citation>
    <scope>NUCLEOTIDE SEQUENCE</scope>
    <source>
        <strain evidence="1">GRR-S6-50</strain>
    </source>
</reference>
<name>A0A9X2EG40_9SPHN</name>
<comment type="caution">
    <text evidence="1">The sequence shown here is derived from an EMBL/GenBank/DDBJ whole genome shotgun (WGS) entry which is preliminary data.</text>
</comment>
<evidence type="ECO:0000313" key="2">
    <source>
        <dbReference type="Proteomes" id="UP001155128"/>
    </source>
</evidence>
<keyword evidence="2" id="KW-1185">Reference proteome</keyword>
<evidence type="ECO:0000313" key="1">
    <source>
        <dbReference type="EMBL" id="MCM8557358.1"/>
    </source>
</evidence>
<dbReference type="EMBL" id="JAMSHT010000001">
    <property type="protein sequence ID" value="MCM8557358.1"/>
    <property type="molecule type" value="Genomic_DNA"/>
</dbReference>
<accession>A0A9X2EG40</accession>
<gene>
    <name evidence="1" type="ORF">NDO55_05940</name>
</gene>
<dbReference type="RefSeq" id="WP_252113357.1">
    <property type="nucleotide sequence ID" value="NZ_JAMSHT010000001.1"/>
</dbReference>
<protein>
    <submittedName>
        <fullName evidence="1">Uncharacterized protein</fullName>
    </submittedName>
</protein>
<sequence length="78" mass="8606">MSRLFDHDAADRLLDLPVGLAGTITEGEASDEPELGPVGELIGLHAGGNRRGWMLRLLHCDHADPWIDFDQGCARRRD</sequence>
<organism evidence="1 2">
    <name type="scientific">Sphingomicrobium sediminis</name>
    <dbReference type="NCBI Taxonomy" id="2950949"/>
    <lineage>
        <taxon>Bacteria</taxon>
        <taxon>Pseudomonadati</taxon>
        <taxon>Pseudomonadota</taxon>
        <taxon>Alphaproteobacteria</taxon>
        <taxon>Sphingomonadales</taxon>
        <taxon>Sphingomonadaceae</taxon>
        <taxon>Sphingomicrobium</taxon>
    </lineage>
</organism>